<comment type="caution">
    <text evidence="3">The sequence shown here is derived from an EMBL/GenBank/DDBJ whole genome shotgun (WGS) entry which is preliminary data.</text>
</comment>
<dbReference type="SUPFAM" id="SSF81301">
    <property type="entry name" value="Nucleotidyltransferase"/>
    <property type="match status" value="1"/>
</dbReference>
<reference evidence="3 4" key="2">
    <citation type="submission" date="2016-08" db="EMBL/GenBank/DDBJ databases">
        <title>Orenia metallireducens sp. nov. strain Z6, a Novel Metal-reducing Firmicute from the Deep Subsurface.</title>
        <authorList>
            <person name="Maxim B.I."/>
            <person name="Kenneth K."/>
            <person name="Flynn T.M."/>
            <person name="Oloughlin E.J."/>
            <person name="Locke R.A."/>
            <person name="Weber J.R."/>
            <person name="Egan S.M."/>
            <person name="Mackie R.I."/>
            <person name="Cann I.K."/>
        </authorList>
    </citation>
    <scope>NUCLEOTIDE SEQUENCE [LARGE SCALE GENOMIC DNA]</scope>
    <source>
        <strain evidence="3 4">Z6</strain>
    </source>
</reference>
<dbReference type="InterPro" id="IPR041633">
    <property type="entry name" value="Polbeta"/>
</dbReference>
<name>A0A1C0AB55_9FIRM</name>
<gene>
    <name evidence="3" type="ORF">U472_03345</name>
</gene>
<dbReference type="InterPro" id="IPR025117">
    <property type="entry name" value="DUF4037"/>
</dbReference>
<accession>A0A1C0AB55</accession>
<keyword evidence="4" id="KW-1185">Reference proteome</keyword>
<feature type="domain" description="Polymerase beta nucleotidyltransferase" evidence="2">
    <location>
        <begin position="18"/>
        <end position="65"/>
    </location>
</feature>
<evidence type="ECO:0000259" key="1">
    <source>
        <dbReference type="Pfam" id="PF13228"/>
    </source>
</evidence>
<sequence>MRSVKKYDNIFLALVDDFSKHELVEGIMLAGSRTTGNFDKDSDYDLYIYSKQEVPLEFREEIAEKYFNYAELNNTTWEREDQGFFKETNVQIDLVYREISWLEEMLENVVIKHQASTGYTTCFWSNLINSEILYDRDGELKFLKEKFDIEYPEELKRNIIAKNYPLLNKIIPAYTKQIEKALKRDDIISINHRITAFFESYFDIIFALNKTLHPGEKKLIKVVRDLDYRPNEMERDIRELFDNLYKKDFDTINKLNEIADKLGILLKELNIID</sequence>
<evidence type="ECO:0000313" key="3">
    <source>
        <dbReference type="EMBL" id="OCL27601.1"/>
    </source>
</evidence>
<dbReference type="Proteomes" id="UP000093514">
    <property type="component" value="Unassembled WGS sequence"/>
</dbReference>
<protein>
    <submittedName>
        <fullName evidence="3">DUF4037 domain-containing protein</fullName>
    </submittedName>
</protein>
<reference evidence="4" key="1">
    <citation type="submission" date="2016-07" db="EMBL/GenBank/DDBJ databases">
        <authorList>
            <person name="Florea S."/>
            <person name="Webb J.S."/>
            <person name="Jaromczyk J."/>
            <person name="Schardl C.L."/>
        </authorList>
    </citation>
    <scope>NUCLEOTIDE SEQUENCE [LARGE SCALE GENOMIC DNA]</scope>
    <source>
        <strain evidence="4">Z6</strain>
    </source>
</reference>
<evidence type="ECO:0000259" key="2">
    <source>
        <dbReference type="Pfam" id="PF18765"/>
    </source>
</evidence>
<feature type="domain" description="DUF4037" evidence="1">
    <location>
        <begin position="127"/>
        <end position="217"/>
    </location>
</feature>
<dbReference type="Pfam" id="PF13228">
    <property type="entry name" value="DUF4037"/>
    <property type="match status" value="1"/>
</dbReference>
<proteinExistence type="predicted"/>
<dbReference type="InterPro" id="IPR043519">
    <property type="entry name" value="NT_sf"/>
</dbReference>
<dbReference type="Gene3D" id="3.30.460.10">
    <property type="entry name" value="Beta Polymerase, domain 2"/>
    <property type="match status" value="1"/>
</dbReference>
<dbReference type="OrthoDB" id="5176171at2"/>
<organism evidence="3 4">
    <name type="scientific">Orenia metallireducens</name>
    <dbReference type="NCBI Taxonomy" id="1413210"/>
    <lineage>
        <taxon>Bacteria</taxon>
        <taxon>Bacillati</taxon>
        <taxon>Bacillota</taxon>
        <taxon>Clostridia</taxon>
        <taxon>Halanaerobiales</taxon>
        <taxon>Halobacteroidaceae</taxon>
        <taxon>Orenia</taxon>
    </lineage>
</organism>
<dbReference type="AlphaFoldDB" id="A0A1C0AB55"/>
<dbReference type="EMBL" id="LWDV01000007">
    <property type="protein sequence ID" value="OCL27601.1"/>
    <property type="molecule type" value="Genomic_DNA"/>
</dbReference>
<evidence type="ECO:0000313" key="4">
    <source>
        <dbReference type="Proteomes" id="UP000093514"/>
    </source>
</evidence>
<dbReference type="Pfam" id="PF18765">
    <property type="entry name" value="Polbeta"/>
    <property type="match status" value="1"/>
</dbReference>